<dbReference type="InterPro" id="IPR032801">
    <property type="entry name" value="PXL2A/B/C"/>
</dbReference>
<name>A0A7S4AHJ9_9STRA</name>
<proteinExistence type="predicted"/>
<evidence type="ECO:0000313" key="1">
    <source>
        <dbReference type="EMBL" id="CAE0715896.1"/>
    </source>
</evidence>
<dbReference type="AlphaFoldDB" id="A0A7S4AHJ9"/>
<gene>
    <name evidence="1" type="ORF">PAUS00366_LOCUS8648</name>
</gene>
<evidence type="ECO:0008006" key="2">
    <source>
        <dbReference type="Google" id="ProtNLM"/>
    </source>
</evidence>
<organism evidence="1">
    <name type="scientific">Pseudo-nitzschia australis</name>
    <dbReference type="NCBI Taxonomy" id="44445"/>
    <lineage>
        <taxon>Eukaryota</taxon>
        <taxon>Sar</taxon>
        <taxon>Stramenopiles</taxon>
        <taxon>Ochrophyta</taxon>
        <taxon>Bacillariophyta</taxon>
        <taxon>Bacillariophyceae</taxon>
        <taxon>Bacillariophycidae</taxon>
        <taxon>Bacillariales</taxon>
        <taxon>Bacillariaceae</taxon>
        <taxon>Pseudo-nitzschia</taxon>
    </lineage>
</organism>
<protein>
    <recommendedName>
        <fullName evidence="2">Alkyl hydroperoxide reductase subunit C/ Thiol specific antioxidant domain-containing protein</fullName>
    </recommendedName>
</protein>
<reference evidence="1" key="1">
    <citation type="submission" date="2021-01" db="EMBL/GenBank/DDBJ databases">
        <authorList>
            <person name="Corre E."/>
            <person name="Pelletier E."/>
            <person name="Niang G."/>
            <person name="Scheremetjew M."/>
            <person name="Finn R."/>
            <person name="Kale V."/>
            <person name="Holt S."/>
            <person name="Cochrane G."/>
            <person name="Meng A."/>
            <person name="Brown T."/>
            <person name="Cohen L."/>
        </authorList>
    </citation>
    <scope>NUCLEOTIDE SEQUENCE</scope>
    <source>
        <strain evidence="1">10249 10 AB</strain>
    </source>
</reference>
<sequence length="151" mass="17063">MLQWSKRTNELEQLGVELVMVSIGTPENGKKLVEHLSIPDMADYLYVDPENLLYDSLKLNKGLKETFFSPGTPFSFLRRFTEKDGTKELGEVLRKWSGAVYVPPRQDQAFNQGGTFVFDGDQTVFAHYDESTGAHSDIQQTIDLTKARTAL</sequence>
<dbReference type="Pfam" id="PF13911">
    <property type="entry name" value="AhpC-TSA_2"/>
    <property type="match status" value="1"/>
</dbReference>
<dbReference type="PANTHER" id="PTHR28630:SF3">
    <property type="entry name" value="PEROXIREDOXIN-LIKE 2C"/>
    <property type="match status" value="1"/>
</dbReference>
<accession>A0A7S4AHJ9</accession>
<dbReference type="EMBL" id="HBIX01011495">
    <property type="protein sequence ID" value="CAE0715896.1"/>
    <property type="molecule type" value="Transcribed_RNA"/>
</dbReference>
<dbReference type="PANTHER" id="PTHR28630">
    <property type="match status" value="1"/>
</dbReference>